<accession>A0AAV7UN20</accession>
<comment type="caution">
    <text evidence="3">The sequence shown here is derived from an EMBL/GenBank/DDBJ whole genome shotgun (WGS) entry which is preliminary data.</text>
</comment>
<feature type="region of interest" description="Disordered" evidence="1">
    <location>
        <begin position="102"/>
        <end position="130"/>
    </location>
</feature>
<reference evidence="3" key="1">
    <citation type="journal article" date="2022" name="bioRxiv">
        <title>Sequencing and chromosome-scale assembly of the giantPleurodeles waltlgenome.</title>
        <authorList>
            <person name="Brown T."/>
            <person name="Elewa A."/>
            <person name="Iarovenko S."/>
            <person name="Subramanian E."/>
            <person name="Araus A.J."/>
            <person name="Petzold A."/>
            <person name="Susuki M."/>
            <person name="Suzuki K.-i.T."/>
            <person name="Hayashi T."/>
            <person name="Toyoda A."/>
            <person name="Oliveira C."/>
            <person name="Osipova E."/>
            <person name="Leigh N.D."/>
            <person name="Simon A."/>
            <person name="Yun M.H."/>
        </authorList>
    </citation>
    <scope>NUCLEOTIDE SEQUENCE</scope>
    <source>
        <strain evidence="3">20211129_DDA</strain>
        <tissue evidence="3">Liver</tissue>
    </source>
</reference>
<gene>
    <name evidence="3" type="ORF">NDU88_007158</name>
</gene>
<dbReference type="GO" id="GO:0005634">
    <property type="term" value="C:nucleus"/>
    <property type="evidence" value="ECO:0007669"/>
    <property type="project" value="TreeGrafter"/>
</dbReference>
<dbReference type="InterPro" id="IPR001005">
    <property type="entry name" value="SANT/Myb"/>
</dbReference>
<dbReference type="PROSITE" id="PS50090">
    <property type="entry name" value="MYB_LIKE"/>
    <property type="match status" value="1"/>
</dbReference>
<sequence>MVPRWSASHTRSRVAESKQHWSLDEITDSVCTDRENCSLTYERCETLIKGQVGDNHNGAGNRRKSDANHCGSIYDSAIVNTPFFFTLLRDILARKLHLQERRPKMDPRCPNRPQEDESRPGPSQEEAYRNQDMLKKKRKCRFSAEEQEILVKEVTEHQHQLFISSKLPLSRREAIWKEIVDKINSVAEERRTVTECKKRWHDCKRRTKEKMARNRKAAMQTGGGSPAQQEALDHMEEMVAAVIPEEIVTGIQGLDSADYHDTTHMQVTRRSQDEAATTVEPPATPIVRPASSNTAEDSDDTGTSFERTVVGVQRELAKEVRVGMQTMAASLEGVRSCMLSTADQAAAMQARTSLLEELLVTQKAICTAVIQLTKQLQQQASQRVHECNIEPLRADLAAYHRDVAAILKNQHALLATVLPFITGQGSAPGMSASMSSDTEVCVAPSKPTTTRTHQATHTSEEEDMEQITFTRKSTRKP</sequence>
<dbReference type="SMART" id="SM00717">
    <property type="entry name" value="SANT"/>
    <property type="match status" value="1"/>
</dbReference>
<dbReference type="Pfam" id="PF13873">
    <property type="entry name" value="Myb_DNA-bind_5"/>
    <property type="match status" value="1"/>
</dbReference>
<feature type="region of interest" description="Disordered" evidence="1">
    <location>
        <begin position="431"/>
        <end position="477"/>
    </location>
</feature>
<dbReference type="InterPro" id="IPR028002">
    <property type="entry name" value="Myb_DNA-bind_5"/>
</dbReference>
<evidence type="ECO:0000256" key="1">
    <source>
        <dbReference type="SAM" id="MobiDB-lite"/>
    </source>
</evidence>
<name>A0AAV7UN20_PLEWA</name>
<proteinExistence type="predicted"/>
<dbReference type="Gene3D" id="1.10.10.60">
    <property type="entry name" value="Homeodomain-like"/>
    <property type="match status" value="1"/>
</dbReference>
<keyword evidence="4" id="KW-1185">Reference proteome</keyword>
<dbReference type="PANTHER" id="PTHR23098">
    <property type="entry name" value="AGAP001331-PA-RELATED"/>
    <property type="match status" value="1"/>
</dbReference>
<feature type="domain" description="Myb-like" evidence="2">
    <location>
        <begin position="134"/>
        <end position="201"/>
    </location>
</feature>
<dbReference type="PANTHER" id="PTHR23098:SF16">
    <property type="entry name" value="REGULATORY PROTEIN ZESTE"/>
    <property type="match status" value="1"/>
</dbReference>
<organism evidence="3 4">
    <name type="scientific">Pleurodeles waltl</name>
    <name type="common">Iberian ribbed newt</name>
    <dbReference type="NCBI Taxonomy" id="8319"/>
    <lineage>
        <taxon>Eukaryota</taxon>
        <taxon>Metazoa</taxon>
        <taxon>Chordata</taxon>
        <taxon>Craniata</taxon>
        <taxon>Vertebrata</taxon>
        <taxon>Euteleostomi</taxon>
        <taxon>Amphibia</taxon>
        <taxon>Batrachia</taxon>
        <taxon>Caudata</taxon>
        <taxon>Salamandroidea</taxon>
        <taxon>Salamandridae</taxon>
        <taxon>Pleurodelinae</taxon>
        <taxon>Pleurodeles</taxon>
    </lineage>
</organism>
<feature type="compositionally biased region" description="Low complexity" evidence="1">
    <location>
        <begin position="448"/>
        <end position="457"/>
    </location>
</feature>
<evidence type="ECO:0000313" key="4">
    <source>
        <dbReference type="Proteomes" id="UP001066276"/>
    </source>
</evidence>
<dbReference type="AlphaFoldDB" id="A0AAV7UN20"/>
<feature type="region of interest" description="Disordered" evidence="1">
    <location>
        <begin position="265"/>
        <end position="304"/>
    </location>
</feature>
<evidence type="ECO:0000313" key="3">
    <source>
        <dbReference type="EMBL" id="KAJ1190420.1"/>
    </source>
</evidence>
<dbReference type="CDD" id="cd00167">
    <property type="entry name" value="SANT"/>
    <property type="match status" value="1"/>
</dbReference>
<dbReference type="Proteomes" id="UP001066276">
    <property type="component" value="Chromosome 3_1"/>
</dbReference>
<feature type="compositionally biased region" description="Polar residues" evidence="1">
    <location>
        <begin position="290"/>
        <end position="304"/>
    </location>
</feature>
<feature type="compositionally biased region" description="Basic and acidic residues" evidence="1">
    <location>
        <begin position="102"/>
        <end position="119"/>
    </location>
</feature>
<feature type="region of interest" description="Disordered" evidence="1">
    <location>
        <begin position="209"/>
        <end position="229"/>
    </location>
</feature>
<protein>
    <recommendedName>
        <fullName evidence="2">Myb-like domain-containing protein</fullName>
    </recommendedName>
</protein>
<evidence type="ECO:0000259" key="2">
    <source>
        <dbReference type="PROSITE" id="PS50090"/>
    </source>
</evidence>
<dbReference type="EMBL" id="JANPWB010000005">
    <property type="protein sequence ID" value="KAJ1190420.1"/>
    <property type="molecule type" value="Genomic_DNA"/>
</dbReference>